<dbReference type="InterPro" id="IPR056040">
    <property type="entry name" value="DUF7623"/>
</dbReference>
<feature type="domain" description="Clu" evidence="4">
    <location>
        <begin position="76"/>
        <end position="329"/>
    </location>
</feature>
<evidence type="ECO:0000256" key="1">
    <source>
        <dbReference type="ARBA" id="ARBA00022490"/>
    </source>
</evidence>
<feature type="compositionally biased region" description="Low complexity" evidence="3">
    <location>
        <begin position="3075"/>
        <end position="3087"/>
    </location>
</feature>
<feature type="compositionally biased region" description="Basic and acidic residues" evidence="3">
    <location>
        <begin position="1"/>
        <end position="23"/>
    </location>
</feature>
<organism evidence="5">
    <name type="scientific">Trypanosoma congolense (strain IL3000)</name>
    <dbReference type="NCBI Taxonomy" id="1068625"/>
    <lineage>
        <taxon>Eukaryota</taxon>
        <taxon>Discoba</taxon>
        <taxon>Euglenozoa</taxon>
        <taxon>Kinetoplastea</taxon>
        <taxon>Metakinetoplastina</taxon>
        <taxon>Trypanosomatida</taxon>
        <taxon>Trypanosomatidae</taxon>
        <taxon>Trypanosoma</taxon>
        <taxon>Nannomonas</taxon>
    </lineage>
</organism>
<feature type="region of interest" description="Disordered" evidence="3">
    <location>
        <begin position="3005"/>
        <end position="3160"/>
    </location>
</feature>
<dbReference type="PANTHER" id="PTHR12601">
    <property type="entry name" value="EUKARYOTIC TRANSLATION INITIATION FACTOR 3 SUBUNIT EIF-3"/>
    <property type="match status" value="1"/>
</dbReference>
<sequence length="3622" mass="408681">MKRRSRSDNRSERSVEPGARDRQSVMFSNQRHHTGPTEDDRSNYSRMTSMSSQRTSVRAPSLLEASRHRLSIRKLAAFPMQQTAPKPFLACCSDITRYGRDWNAEFQLAWEMDDSTVPQAESRMETLRRIEREFVDAAIRTARQIVTLDDDGPRELPKFLQCYRVDNIFFRVLPDSRSGRNYVASLRGVLQSRTRLLTVPLSCMIFYRGMPVLAQALVPMPPNPTRLYGADSTNDKEVEAEIIHMADALNIPFPDGTLEVYEGLDGRLYLTNSNSTLTPLFVDDTIMKRQEMLRLCCNVTDGHGDTISLLGNAEVLNRIVQACVDSESRAVGERLKKLCDVLHSIGINMCLLKQVLCKAEESGMFPPHVLSRLRELVSIEMLARSVKQEFYLEVQGKRVAYDDEALAGTLSKHIAMVFAKLENFRSLFLEVVAKKYGIVDLDEDIIDSLTSVRTGMKADILARICALIGVSIEKTSQNGTIMKWHAHVNARVLPNLIDPQYVRALSEKYKTVPMKDSFRYAFCLPVRWKVACWDKAYEEALTLVRETMRAQDEISGKVSMPTLHSRRSVCEVCFATMQKNYMAEGRHMFSEAMKGFEKMTGPVTQGRLHIEYGFWLLRVVELYQTDEPATYRACVEEAAGHFFSAIHKLPSYLKSEHGAWLHLQPYKGLLQCKQLLPSCSVNTGELVEHSIELSTIGWASDFFVYYLWDLSLQLESEGRYEDAIRVLLTAITISKKKPTESLDMPSLLTDGAHIYRSWDREKYAEHCMTLLREAGDKAAELFGTHSREYAVVQNNRGAIEIDINRLQNAKESLDKAGDAFIKAGVPETDTDYLAYLDNRKCLEQRLSARPVVYRGILQRYPFLATRGDKFPFGDVRLLEDEIFVELAHKRARIEDDTLESRELEQAMKERMWELHRSIQEGNVLKRYPFLRAEVHGVHIATLRLEDDAFFMELVRQLGPGADATRINEVEHAVGEYVAHKARNVAMERAYVDRLEQDFSDTYEAYVNLKLPIPWIYILEDERVITLIDQIHKCSKSSGASVDLMQAQRQLGACVEEIERECFQWRKELAPWLSSSKRYSVSARDLAGDTHLNDLLCMRRLCASRGDANEKRLDVLLSEKLNAMWERAYTVRSLLAVDDEELHREFPFLDERPHHQRLSTLRIYEDPVVANLVERFRNGSGDGQLQAEMVVAVNYLAASHCDDKELRGLNYDMEGFTSGKFTIDTIPHMYDDYYMVLSQRRNDEAKSHTDDSPAAWELTHQMEQRVLQINSWARKVNANSYRKRQRLEGKYPFINRRHLGFTLDMLDVEIDDEFMSLVAARQQLTGIKPVALAALNRFSDQANQHVTELARRRINCMKEHQTKYPFIPSKMEGINTSTIYLGESKTFAQKAEQYSKIMLSKESNPELRQKRLVREMLNQVLAIARELNMRQNRLAIESEDLRERYPFLPDEPVDGILLVDVRPTQHPEFRTLSNQLDELRRDPVGNAAEIGAVEEKARALVVGLAEASAAATEAVRHQYPFLPKRVLGVPVGELPIGKDEVFTTLKGGDLSANKATLYSRAVQLVFNLHLSDAQLADADDAALSANPFLIYTTRKCFPLRHLRLQEDAIFTQLLDEYNTLLQRVCVDEEAAANARLRLATRADELALQEIKKVEEIRQAFHEIQSLTLEDIQLLERRGVLEQIKKSGTEGCTAALLDDVQKILEDDRKERIAKVQQMDEMRKMYPMLGRNADPSMLHNPDVAKLVGDHDELIEDISKNAGKLQQIKDQITRKAEVIKTMSPRNIKEREQPNEITESRSLTDIEEQVNEYIREDGYYKELQRQYQEVQDKGIETNGPIMRSLNSRMETRKDQVRQAFLKDSTFQDRERRRLLKKFKGIDDKCEGKSVLLQKLEDDETMKHLLRQQKSMTTNSPQEGNIEKLKEQRIQEIIKQHQAEEDSLVAAYPFLGRFVKGIPVGDLNLMADPEFANLASQYTRAATSGDAARCAQLKQALLEIASRTARDVRRGRLRRAVRAEGLRERYPFLPDEPVDGILLVDVRPTQHPEFRTLSNQLDELRRDPVGNAAEIGAVEEKARALVVGLAEASAAATEAVRHQYPFLPKRVLGVPVGELPIHDDAVLLQLEKRRTSEGKAAGAVEEEILKRVEELARDARVADRDRGEANEYVRACNPFLVYEDRKCVLLSDIPLGDDSLYQQLLGERLSALGNVEADADHLKRIEDALCSRADELALNELVKCMLLGKYPFLGSEDTDGLSSRLARDEEFQKMCARYDELMSDPVKNEEALQELERSMKERRRASAEEEAADLKRRGSSYYSGKIGASLSACALLPDTFRTVPLQELYLEDDPFFQEILVRYRELVSNDRKPETPLEKQLYEQLYRRAEQVAGDVLMHRALEERETARSTSRYPFLDSSLLNVCSRTMAFDDDELFCEHLKLYKDEAAKGPGVAGREKLNEAKAQLNNRLRVMMETHQAEEDSLVAAYPFLGRFVKGIPVGDLNLMADPEFANLASQYARAATSGDAARCAQLKQALLEIASRTARDVRRGRLRRAVRAEGLRERYPFLPDEPVDGILLVDVRPTQHPEFRTLSNQLDELRRDPVGNAAEIGAVEEKARALVVGLAEASAAATEAVRHQYPFLPKRVLGVPVGELPIHDDAVLLQLEKRRTSEGKAAGAVEEEILKRVEELARDARVADRDRGEANEYVRACNPFLVYEDRKCVLLSDIPLGDDSLYQQLLGERLSALGNVEADADHLKRIEDALCSRADELALNELVKCMLLRKYPFLGSEDTDGLSSRLARDEEFQKMCARYDELMSDPVKNEEALQELERNMKERVASFANSPKDSDGCGAVISFDLLRDPFTSSADAGGVQASFGGGTLASLNSSPQKVRLTSFEADPNERLSSVTLLPYGNAMECFKEAEVVSFDICMKRRDHKPRKAKRKKAHSLGGEAGGLGANEDVVGEDDTEDAGTRDGDTIDDNVAPAVREGGDTVSDRGDLSLLEVGELKEAGAGAAGSECVGNEERVTSAASEKLEEIVDSASTKEGAAAEGKPVGDDNLAARGTEEGATAEGKPVGDDNLAARGTEEGATAEGKPVGDDNLAARGAEEGATAEGKPVGDDNLAARGAEEGATAEGKPVGDDNLAARGAEEGATAEGATAEEGDTILGQEDETLACALRLEALRANIEELLVLESSSRAFHEKDERYERDQIMLAASDEARIIENERWARERLQHLVDDEEPPARNEVHVEEEDERRKLKPQEKLVLNFVRDIMLLKERETRERRACENDERIHLKGITTAAEESLQDALAAQKERETEESAVQKEGQRQEASSLIKSVIFAYRARRRLANRFRNRKAYTQKNAIEDLYGVEHNERLAIINEEKAALEELFRLGDFWDQKSEEESRKEFVELEKEEGLARHELIDDFMFQLKNLQRAYRKVVTKHQEATPSLQDLMRFEAREDALRAGGQCDASDTSFAGAQEDAVEVPGVERSDEMEGDYDECLSSGRYKGYVLDAIGSFLLKYERDLRKFRAVLERNKAGIAVEHELLKKSRDNATQDVAHGGSGASWVPTRPLPLSDLVRGPSAQYRRGRIADARGNKPVSGLNGVDRRTATAVDTARIGSSRKTR</sequence>
<dbReference type="InterPro" id="IPR011990">
    <property type="entry name" value="TPR-like_helical_dom_sf"/>
</dbReference>
<evidence type="ECO:0000256" key="2">
    <source>
        <dbReference type="SAM" id="Coils"/>
    </source>
</evidence>
<feature type="compositionally biased region" description="Basic residues" evidence="3">
    <location>
        <begin position="2931"/>
        <end position="2940"/>
    </location>
</feature>
<dbReference type="InterPro" id="IPR027523">
    <property type="entry name" value="CLU_prot"/>
</dbReference>
<feature type="region of interest" description="Disordered" evidence="3">
    <location>
        <begin position="1"/>
        <end position="59"/>
    </location>
</feature>
<dbReference type="Pfam" id="PF24610">
    <property type="entry name" value="DUF7623"/>
    <property type="match status" value="10"/>
</dbReference>
<dbReference type="InterPro" id="IPR025697">
    <property type="entry name" value="CLU_dom"/>
</dbReference>
<reference evidence="5" key="1">
    <citation type="journal article" date="2012" name="Proc. Natl. Acad. Sci. U.S.A.">
        <title>Antigenic diversity is generated by distinct evolutionary mechanisms in African trypanosome species.</title>
        <authorList>
            <person name="Jackson A.P."/>
            <person name="Berry A."/>
            <person name="Aslett M."/>
            <person name="Allison H.C."/>
            <person name="Burton P."/>
            <person name="Vavrova-Anderson J."/>
            <person name="Brown R."/>
            <person name="Browne H."/>
            <person name="Corton N."/>
            <person name="Hauser H."/>
            <person name="Gamble J."/>
            <person name="Gilderthorp R."/>
            <person name="Marcello L."/>
            <person name="McQuillan J."/>
            <person name="Otto T.D."/>
            <person name="Quail M.A."/>
            <person name="Sanders M.J."/>
            <person name="van Tonder A."/>
            <person name="Ginger M.L."/>
            <person name="Field M.C."/>
            <person name="Barry J.D."/>
            <person name="Hertz-Fowler C."/>
            <person name="Berriman M."/>
        </authorList>
    </citation>
    <scope>NUCLEOTIDE SEQUENCE</scope>
    <source>
        <strain evidence="5">IL3000</strain>
    </source>
</reference>
<dbReference type="EMBL" id="HE575321">
    <property type="protein sequence ID" value="CCC92239.1"/>
    <property type="molecule type" value="Genomic_DNA"/>
</dbReference>
<feature type="coiled-coil region" evidence="2">
    <location>
        <begin position="2278"/>
        <end position="2307"/>
    </location>
</feature>
<proteinExistence type="predicted"/>
<feature type="compositionally biased region" description="Low complexity" evidence="3">
    <location>
        <begin position="3117"/>
        <end position="3129"/>
    </location>
</feature>
<feature type="compositionally biased region" description="Basic and acidic residues" evidence="3">
    <location>
        <begin position="2982"/>
        <end position="2992"/>
    </location>
</feature>
<feature type="region of interest" description="Disordered" evidence="3">
    <location>
        <begin position="3582"/>
        <end position="3622"/>
    </location>
</feature>
<feature type="region of interest" description="Disordered" evidence="3">
    <location>
        <begin position="3301"/>
        <end position="3322"/>
    </location>
</feature>
<dbReference type="SUPFAM" id="SSF48452">
    <property type="entry name" value="TPR-like"/>
    <property type="match status" value="1"/>
</dbReference>
<accession>G0US76</accession>
<feature type="compositionally biased region" description="Low complexity" evidence="3">
    <location>
        <begin position="3054"/>
        <end position="3066"/>
    </location>
</feature>
<name>G0US76_TRYCI</name>
<dbReference type="Pfam" id="PF13236">
    <property type="entry name" value="CLU"/>
    <property type="match status" value="1"/>
</dbReference>
<gene>
    <name evidence="5" type="ORF">TCIL3000_8_4610</name>
</gene>
<feature type="compositionally biased region" description="Low complexity" evidence="3">
    <location>
        <begin position="45"/>
        <end position="56"/>
    </location>
</feature>
<evidence type="ECO:0000313" key="5">
    <source>
        <dbReference type="EMBL" id="CCC92239.1"/>
    </source>
</evidence>
<feature type="compositionally biased region" description="Low complexity" evidence="3">
    <location>
        <begin position="3138"/>
        <end position="3151"/>
    </location>
</feature>
<feature type="compositionally biased region" description="Low complexity" evidence="3">
    <location>
        <begin position="3096"/>
        <end position="3108"/>
    </location>
</feature>
<keyword evidence="1" id="KW-0963">Cytoplasm</keyword>
<evidence type="ECO:0000256" key="3">
    <source>
        <dbReference type="SAM" id="MobiDB-lite"/>
    </source>
</evidence>
<feature type="region of interest" description="Disordered" evidence="3">
    <location>
        <begin position="2931"/>
        <end position="2992"/>
    </location>
</feature>
<dbReference type="VEuPathDB" id="TriTrypDB:TcIL3000_8_4610"/>
<keyword evidence="2" id="KW-0175">Coiled coil</keyword>
<evidence type="ECO:0000259" key="4">
    <source>
        <dbReference type="PROSITE" id="PS51823"/>
    </source>
</evidence>
<feature type="compositionally biased region" description="Basic and acidic residues" evidence="3">
    <location>
        <begin position="3306"/>
        <end position="3322"/>
    </location>
</feature>
<protein>
    <submittedName>
        <fullName evidence="5">Uncharacterized protein TCIL3000_8_4610</fullName>
    </submittedName>
</protein>
<dbReference type="PROSITE" id="PS51823">
    <property type="entry name" value="CLU"/>
    <property type="match status" value="1"/>
</dbReference>
<feature type="compositionally biased region" description="Basic and acidic residues" evidence="3">
    <location>
        <begin position="3016"/>
        <end position="3030"/>
    </location>
</feature>